<reference evidence="1 2" key="1">
    <citation type="journal article" date="2018" name="Mol. Biol. Evol.">
        <title>Broad Genomic Sampling Reveals a Smut Pathogenic Ancestry of the Fungal Clade Ustilaginomycotina.</title>
        <authorList>
            <person name="Kijpornyongpan T."/>
            <person name="Mondo S.J."/>
            <person name="Barry K."/>
            <person name="Sandor L."/>
            <person name="Lee J."/>
            <person name="Lipzen A."/>
            <person name="Pangilinan J."/>
            <person name="LaButti K."/>
            <person name="Hainaut M."/>
            <person name="Henrissat B."/>
            <person name="Grigoriev I.V."/>
            <person name="Spatafora J.W."/>
            <person name="Aime M.C."/>
        </authorList>
    </citation>
    <scope>NUCLEOTIDE SEQUENCE [LARGE SCALE GENOMIC DNA]</scope>
    <source>
        <strain evidence="1 2">MCA 4186</strain>
    </source>
</reference>
<dbReference type="AlphaFoldDB" id="A0A316ZHY2"/>
<keyword evidence="2" id="KW-1185">Reference proteome</keyword>
<proteinExistence type="predicted"/>
<accession>A0A316ZHY2</accession>
<protein>
    <submittedName>
        <fullName evidence="1">Uncharacterized protein</fullName>
    </submittedName>
</protein>
<gene>
    <name evidence="1" type="ORF">FA09DRAFT_327305</name>
</gene>
<dbReference type="Proteomes" id="UP000245946">
    <property type="component" value="Unassembled WGS sequence"/>
</dbReference>
<organism evidence="1 2">
    <name type="scientific">Tilletiopsis washingtonensis</name>
    <dbReference type="NCBI Taxonomy" id="58919"/>
    <lineage>
        <taxon>Eukaryota</taxon>
        <taxon>Fungi</taxon>
        <taxon>Dikarya</taxon>
        <taxon>Basidiomycota</taxon>
        <taxon>Ustilaginomycotina</taxon>
        <taxon>Exobasidiomycetes</taxon>
        <taxon>Entylomatales</taxon>
        <taxon>Entylomatales incertae sedis</taxon>
        <taxon>Tilletiopsis</taxon>
    </lineage>
</organism>
<sequence length="129" mass="14333">MKLLTEGLAVLAPGMSDSCAAVESAVRDSTRVAQDTTHDVLAQMEKALARIEALSERRRELYKERAKGRADWTTRAAMLRQLQADKVAGLEKDFQKRQAELRKELADHSKQRGGELQLRAAIEGMLSAI</sequence>
<dbReference type="GeneID" id="37268903"/>
<name>A0A316ZHY2_9BASI</name>
<dbReference type="RefSeq" id="XP_025601649.1">
    <property type="nucleotide sequence ID" value="XM_025741359.1"/>
</dbReference>
<dbReference type="EMBL" id="KZ819283">
    <property type="protein sequence ID" value="PWO01371.1"/>
    <property type="molecule type" value="Genomic_DNA"/>
</dbReference>
<evidence type="ECO:0000313" key="1">
    <source>
        <dbReference type="EMBL" id="PWO01371.1"/>
    </source>
</evidence>
<evidence type="ECO:0000313" key="2">
    <source>
        <dbReference type="Proteomes" id="UP000245946"/>
    </source>
</evidence>